<name>A0A1I8BUZ3_MELHA</name>
<keyword evidence="1" id="KW-1185">Reference proteome</keyword>
<protein>
    <submittedName>
        <fullName evidence="2">Recep_L_domain domain-containing protein</fullName>
    </submittedName>
</protein>
<sequence length="86" mass="9936">MDELLRNNINALIGSDDIKQFIDKDKFVYKKVEDLYLEIKGIFINNDESLTNSPVKSIEHINLHYIGGAQFDNVEMMRDNVASFNL</sequence>
<dbReference type="AlphaFoldDB" id="A0A1I8BUZ3"/>
<reference evidence="2" key="1">
    <citation type="submission" date="2016-11" db="UniProtKB">
        <authorList>
            <consortium name="WormBaseParasite"/>
        </authorList>
    </citation>
    <scope>IDENTIFICATION</scope>
</reference>
<proteinExistence type="predicted"/>
<evidence type="ECO:0000313" key="2">
    <source>
        <dbReference type="WBParaSite" id="MhA1_Contig634.frz3.gene8"/>
    </source>
</evidence>
<dbReference type="WBParaSite" id="MhA1_Contig634.frz3.gene8">
    <property type="protein sequence ID" value="MhA1_Contig634.frz3.gene8"/>
    <property type="gene ID" value="MhA1_Contig634.frz3.gene8"/>
</dbReference>
<accession>A0A1I8BUZ3</accession>
<evidence type="ECO:0000313" key="1">
    <source>
        <dbReference type="Proteomes" id="UP000095281"/>
    </source>
</evidence>
<dbReference type="Proteomes" id="UP000095281">
    <property type="component" value="Unplaced"/>
</dbReference>
<organism evidence="1 2">
    <name type="scientific">Meloidogyne hapla</name>
    <name type="common">Root-knot nematode worm</name>
    <dbReference type="NCBI Taxonomy" id="6305"/>
    <lineage>
        <taxon>Eukaryota</taxon>
        <taxon>Metazoa</taxon>
        <taxon>Ecdysozoa</taxon>
        <taxon>Nematoda</taxon>
        <taxon>Chromadorea</taxon>
        <taxon>Rhabditida</taxon>
        <taxon>Tylenchina</taxon>
        <taxon>Tylenchomorpha</taxon>
        <taxon>Tylenchoidea</taxon>
        <taxon>Meloidogynidae</taxon>
        <taxon>Meloidogyninae</taxon>
        <taxon>Meloidogyne</taxon>
    </lineage>
</organism>